<reference evidence="1 2" key="1">
    <citation type="submission" date="2020-12" db="EMBL/GenBank/DDBJ databases">
        <title>Dynamics of Baltic Sea phages driven by environmental changes.</title>
        <authorList>
            <person name="Hoetzinger M."/>
            <person name="Nilsson E."/>
            <person name="Holmfeldt K."/>
        </authorList>
    </citation>
    <scope>NUCLEOTIDE SEQUENCE [LARGE SCALE GENOMIC DNA]</scope>
</reference>
<keyword evidence="2" id="KW-1185">Reference proteome</keyword>
<sequence>MKKVMGNLADLLLEESDFMPKYQIYCDMDGVLTDFEKRFVTLLQQEGPKYYSKATIAQVTRPKHFDKLEGTKEFWKFIDQHIGLEFWSEMEWMPNGRVLWDFIQPYGPKLLTSPSRDNTSRLGKRLWVKENLVPAPEVLFRFGDAKSDFANENSILIDDKPSNLVAFASKGGIAIECKDGDVSSVINELKKLGYGRELT</sequence>
<evidence type="ECO:0000313" key="2">
    <source>
        <dbReference type="Proteomes" id="UP000595566"/>
    </source>
</evidence>
<dbReference type="Proteomes" id="UP000595566">
    <property type="component" value="Segment"/>
</dbReference>
<proteinExistence type="predicted"/>
<dbReference type="SUPFAM" id="SSF56784">
    <property type="entry name" value="HAD-like"/>
    <property type="match status" value="1"/>
</dbReference>
<dbReference type="Gene3D" id="3.40.50.1000">
    <property type="entry name" value="HAD superfamily/HAD-like"/>
    <property type="match status" value="1"/>
</dbReference>
<accession>A0A7T8IWW4</accession>
<organism evidence="1 2">
    <name type="scientific">Flavobacterium phage vB_FspM_immuto_2-6A</name>
    <dbReference type="NCBI Taxonomy" id="2801477"/>
    <lineage>
        <taxon>Viruses</taxon>
        <taxon>Duplodnaviria</taxon>
        <taxon>Heunggongvirae</taxon>
        <taxon>Uroviricota</taxon>
        <taxon>Caudoviricetes</taxon>
        <taxon>Immutovirus</taxon>
        <taxon>Immutovirus immuto</taxon>
    </lineage>
</organism>
<gene>
    <name evidence="1" type="ORF">immuto26A_184</name>
</gene>
<dbReference type="InterPro" id="IPR023214">
    <property type="entry name" value="HAD_sf"/>
</dbReference>
<protein>
    <submittedName>
        <fullName evidence="1">5' nucleotidase</fullName>
    </submittedName>
</protein>
<evidence type="ECO:0000313" key="1">
    <source>
        <dbReference type="EMBL" id="QQO91863.1"/>
    </source>
</evidence>
<dbReference type="InterPro" id="IPR036412">
    <property type="entry name" value="HAD-like_sf"/>
</dbReference>
<dbReference type="EMBL" id="MW353175">
    <property type="protein sequence ID" value="QQO91863.1"/>
    <property type="molecule type" value="Genomic_DNA"/>
</dbReference>
<name>A0A7T8IWW4_9CAUD</name>